<keyword evidence="7 8" id="KW-0472">Membrane</keyword>
<evidence type="ECO:0000256" key="6">
    <source>
        <dbReference type="ARBA" id="ARBA00022989"/>
    </source>
</evidence>
<feature type="transmembrane region" description="Helical" evidence="8">
    <location>
        <begin position="69"/>
        <end position="89"/>
    </location>
</feature>
<dbReference type="Pfam" id="PF04093">
    <property type="entry name" value="MreD"/>
    <property type="match status" value="1"/>
</dbReference>
<keyword evidence="10" id="KW-1185">Reference proteome</keyword>
<dbReference type="NCBIfam" id="TIGR03426">
    <property type="entry name" value="shape_MreD"/>
    <property type="match status" value="1"/>
</dbReference>
<name>A0ABM7FPH3_9STAP</name>
<dbReference type="GeneID" id="58051010"/>
<evidence type="ECO:0000256" key="8">
    <source>
        <dbReference type="SAM" id="Phobius"/>
    </source>
</evidence>
<proteinExistence type="inferred from homology"/>
<reference evidence="9 10" key="1">
    <citation type="submission" date="2018-05" db="EMBL/GenBank/DDBJ databases">
        <title>Complete genome sequencing of three human clinical isolates of Staphylococcus caprae reveals virulence factors similar to those of S. epidermidis and S. capitis.</title>
        <authorList>
            <person name="Watanabe S."/>
            <person name="Cui L."/>
        </authorList>
    </citation>
    <scope>NUCLEOTIDE SEQUENCE [LARGE SCALE GENOMIC DNA]</scope>
    <source>
        <strain evidence="9 10">JMUB590</strain>
    </source>
</reference>
<feature type="transmembrane region" description="Helical" evidence="8">
    <location>
        <begin position="136"/>
        <end position="159"/>
    </location>
</feature>
<organism evidence="9 10">
    <name type="scientific">Staphylococcus caprae</name>
    <dbReference type="NCBI Taxonomy" id="29380"/>
    <lineage>
        <taxon>Bacteria</taxon>
        <taxon>Bacillati</taxon>
        <taxon>Bacillota</taxon>
        <taxon>Bacilli</taxon>
        <taxon>Bacillales</taxon>
        <taxon>Staphylococcaceae</taxon>
        <taxon>Staphylococcus</taxon>
    </lineage>
</organism>
<dbReference type="InterPro" id="IPR007227">
    <property type="entry name" value="Cell_shape_determining_MreD"/>
</dbReference>
<feature type="transmembrane region" description="Helical" evidence="8">
    <location>
        <begin position="101"/>
        <end position="130"/>
    </location>
</feature>
<evidence type="ECO:0000313" key="9">
    <source>
        <dbReference type="EMBL" id="BBD92309.1"/>
    </source>
</evidence>
<feature type="transmembrane region" description="Helical" evidence="8">
    <location>
        <begin position="6"/>
        <end position="28"/>
    </location>
</feature>
<evidence type="ECO:0000256" key="3">
    <source>
        <dbReference type="ARBA" id="ARBA00022475"/>
    </source>
</evidence>
<protein>
    <submittedName>
        <fullName evidence="9">Cell shape determinant MreD</fullName>
    </submittedName>
</protein>
<evidence type="ECO:0000313" key="10">
    <source>
        <dbReference type="Proteomes" id="UP000274772"/>
    </source>
</evidence>
<comment type="similarity">
    <text evidence="2">Belongs to the MreD family.</text>
</comment>
<keyword evidence="6 8" id="KW-1133">Transmembrane helix</keyword>
<dbReference type="EMBL" id="AP018586">
    <property type="protein sequence ID" value="BBD92309.1"/>
    <property type="molecule type" value="Genomic_DNA"/>
</dbReference>
<comment type="subcellular location">
    <subcellularLocation>
        <location evidence="1">Cell membrane</location>
        <topology evidence="1">Multi-pass membrane protein</topology>
    </subcellularLocation>
</comment>
<accession>A0ABM7FPH3</accession>
<gene>
    <name evidence="9" type="ORF">JMUB590_1251</name>
</gene>
<evidence type="ECO:0000256" key="2">
    <source>
        <dbReference type="ARBA" id="ARBA00007776"/>
    </source>
</evidence>
<evidence type="ECO:0000256" key="1">
    <source>
        <dbReference type="ARBA" id="ARBA00004651"/>
    </source>
</evidence>
<sequence>MRTLYYFLIGILLFYIDTAIGLVIPLHFGKIDIIFVPHLTLMYILIMTVYRGFGVALILAIFFGIITDLYFGSIYGLYMFGYIILVVLIDKFFKVFYRDYSMLFGIVLLSTIVLEIYVVAIYGVIGFIQFNFIEFILFRLVPTLLLNFILLLILFPIIIKFTKKVQNTIDSKAKRW</sequence>
<evidence type="ECO:0000256" key="5">
    <source>
        <dbReference type="ARBA" id="ARBA00022960"/>
    </source>
</evidence>
<feature type="transmembrane region" description="Helical" evidence="8">
    <location>
        <begin position="40"/>
        <end position="63"/>
    </location>
</feature>
<keyword evidence="3" id="KW-1003">Cell membrane</keyword>
<keyword evidence="4 8" id="KW-0812">Transmembrane</keyword>
<dbReference type="RefSeq" id="WP_002443272.1">
    <property type="nucleotide sequence ID" value="NZ_AP018585.1"/>
</dbReference>
<evidence type="ECO:0000256" key="4">
    <source>
        <dbReference type="ARBA" id="ARBA00022692"/>
    </source>
</evidence>
<dbReference type="Proteomes" id="UP000274772">
    <property type="component" value="Chromosome"/>
</dbReference>
<evidence type="ECO:0000256" key="7">
    <source>
        <dbReference type="ARBA" id="ARBA00023136"/>
    </source>
</evidence>
<keyword evidence="5" id="KW-0133">Cell shape</keyword>